<evidence type="ECO:0000313" key="3">
    <source>
        <dbReference type="EMBL" id="KAL3869205.1"/>
    </source>
</evidence>
<sequence length="325" mass="36828">MSAVINDLPEDLLLKIFSYLLTKDLCIAGGVCKKWRRVTNDNSLWRHVDLSPYRLNLQKVWKIIRAHLSECLLSIRLRGFMDSGTKRKSQSVSNAMLDDIRDRCPNVEELHLYYVNISSFDARKLPSTLHTLKLDSCSWQPRWIKSGNPSLPNLRSLSVSHCVRVDNFDVEEFCQYSNLEELNLCGCYRVKDSGLQKVAQNLSHLTHLDIAVTSISDLSVHHISRNLKDLKHLCLRRCSAITNGALATLVSSLKKLQYLDIFECSSIDADGLRALHKLESLRTLLCGPKIPSTVLEELQNDLPLCNITCITGNRQLLFDGAAEHE</sequence>
<dbReference type="InterPro" id="IPR006553">
    <property type="entry name" value="Leu-rich_rpt_Cys-con_subtyp"/>
</dbReference>
<dbReference type="SMART" id="SM00256">
    <property type="entry name" value="FBOX"/>
    <property type="match status" value="1"/>
</dbReference>
<dbReference type="PANTHER" id="PTHR16134:SF148">
    <property type="entry name" value="S-PHASE KINASE-ASSOCIATED PROTEIN 2, ISOFORM A"/>
    <property type="match status" value="1"/>
</dbReference>
<dbReference type="Proteomes" id="UP001634394">
    <property type="component" value="Unassembled WGS sequence"/>
</dbReference>
<dbReference type="Gene3D" id="3.80.10.10">
    <property type="entry name" value="Ribonuclease Inhibitor"/>
    <property type="match status" value="1"/>
</dbReference>
<dbReference type="InterPro" id="IPR057207">
    <property type="entry name" value="FBXL15_LRR"/>
</dbReference>
<evidence type="ECO:0000256" key="1">
    <source>
        <dbReference type="ARBA" id="ARBA00022786"/>
    </source>
</evidence>
<accession>A0ABD3W6Q0</accession>
<feature type="domain" description="F-box" evidence="2">
    <location>
        <begin position="2"/>
        <end position="48"/>
    </location>
</feature>
<keyword evidence="1" id="KW-0833">Ubl conjugation pathway</keyword>
<dbReference type="InterPro" id="IPR032675">
    <property type="entry name" value="LRR_dom_sf"/>
</dbReference>
<dbReference type="PANTHER" id="PTHR16134">
    <property type="entry name" value="F-BOX/TPR REPEAT PROTEIN POF3"/>
    <property type="match status" value="1"/>
</dbReference>
<dbReference type="SMART" id="SM00367">
    <property type="entry name" value="LRR_CC"/>
    <property type="match status" value="5"/>
</dbReference>
<dbReference type="SUPFAM" id="SSF52047">
    <property type="entry name" value="RNI-like"/>
    <property type="match status" value="1"/>
</dbReference>
<protein>
    <recommendedName>
        <fullName evidence="2">F-box domain-containing protein</fullName>
    </recommendedName>
</protein>
<keyword evidence="4" id="KW-1185">Reference proteome</keyword>
<organism evidence="3 4">
    <name type="scientific">Sinanodonta woodiana</name>
    <name type="common">Chinese pond mussel</name>
    <name type="synonym">Anodonta woodiana</name>
    <dbReference type="NCBI Taxonomy" id="1069815"/>
    <lineage>
        <taxon>Eukaryota</taxon>
        <taxon>Metazoa</taxon>
        <taxon>Spiralia</taxon>
        <taxon>Lophotrochozoa</taxon>
        <taxon>Mollusca</taxon>
        <taxon>Bivalvia</taxon>
        <taxon>Autobranchia</taxon>
        <taxon>Heteroconchia</taxon>
        <taxon>Palaeoheterodonta</taxon>
        <taxon>Unionida</taxon>
        <taxon>Unionoidea</taxon>
        <taxon>Unionidae</taxon>
        <taxon>Unioninae</taxon>
        <taxon>Sinanodonta</taxon>
    </lineage>
</organism>
<evidence type="ECO:0000313" key="4">
    <source>
        <dbReference type="Proteomes" id="UP001634394"/>
    </source>
</evidence>
<proteinExistence type="predicted"/>
<comment type="caution">
    <text evidence="3">The sequence shown here is derived from an EMBL/GenBank/DDBJ whole genome shotgun (WGS) entry which is preliminary data.</text>
</comment>
<reference evidence="3 4" key="1">
    <citation type="submission" date="2024-11" db="EMBL/GenBank/DDBJ databases">
        <title>Chromosome-level genome assembly of the freshwater bivalve Anodonta woodiana.</title>
        <authorList>
            <person name="Chen X."/>
        </authorList>
    </citation>
    <scope>NUCLEOTIDE SEQUENCE [LARGE SCALE GENOMIC DNA]</scope>
    <source>
        <strain evidence="3">MN2024</strain>
        <tissue evidence="3">Gills</tissue>
    </source>
</reference>
<evidence type="ECO:0000259" key="2">
    <source>
        <dbReference type="PROSITE" id="PS50181"/>
    </source>
</evidence>
<dbReference type="InterPro" id="IPR036047">
    <property type="entry name" value="F-box-like_dom_sf"/>
</dbReference>
<name>A0ABD3W6Q0_SINWO</name>
<dbReference type="EMBL" id="JBJQND010000008">
    <property type="protein sequence ID" value="KAL3869205.1"/>
    <property type="molecule type" value="Genomic_DNA"/>
</dbReference>
<dbReference type="Pfam" id="PF12937">
    <property type="entry name" value="F-box-like"/>
    <property type="match status" value="1"/>
</dbReference>
<dbReference type="PROSITE" id="PS50181">
    <property type="entry name" value="FBOX"/>
    <property type="match status" value="1"/>
</dbReference>
<dbReference type="SUPFAM" id="SSF81383">
    <property type="entry name" value="F-box domain"/>
    <property type="match status" value="1"/>
</dbReference>
<dbReference type="AlphaFoldDB" id="A0ABD3W6Q0"/>
<dbReference type="Pfam" id="PF25372">
    <property type="entry name" value="DUF7885"/>
    <property type="match status" value="1"/>
</dbReference>
<dbReference type="InterPro" id="IPR001810">
    <property type="entry name" value="F-box_dom"/>
</dbReference>
<gene>
    <name evidence="3" type="ORF">ACJMK2_041915</name>
</gene>